<name>A0A1I7Z484_9BILA</name>
<organism evidence="1 2">
    <name type="scientific">Steinernema glaseri</name>
    <dbReference type="NCBI Taxonomy" id="37863"/>
    <lineage>
        <taxon>Eukaryota</taxon>
        <taxon>Metazoa</taxon>
        <taxon>Ecdysozoa</taxon>
        <taxon>Nematoda</taxon>
        <taxon>Chromadorea</taxon>
        <taxon>Rhabditida</taxon>
        <taxon>Tylenchina</taxon>
        <taxon>Panagrolaimomorpha</taxon>
        <taxon>Strongyloidoidea</taxon>
        <taxon>Steinernematidae</taxon>
        <taxon>Steinernema</taxon>
    </lineage>
</organism>
<keyword evidence="1" id="KW-1185">Reference proteome</keyword>
<sequence length="86" mass="10031">MKTWTKRKQFRKGETPMFKKSWVVTACEEDHSEAVTVGCTSYFSLNNGDYNRLENQDDKLGNKTKKICIGRESNPGRPRGRRAFYH</sequence>
<dbReference type="Proteomes" id="UP000095287">
    <property type="component" value="Unplaced"/>
</dbReference>
<protein>
    <submittedName>
        <fullName evidence="2">Ovule protein</fullName>
    </submittedName>
</protein>
<dbReference type="AlphaFoldDB" id="A0A1I7Z484"/>
<proteinExistence type="predicted"/>
<evidence type="ECO:0000313" key="1">
    <source>
        <dbReference type="Proteomes" id="UP000095287"/>
    </source>
</evidence>
<dbReference type="WBParaSite" id="L893_g2261.t1">
    <property type="protein sequence ID" value="L893_g2261.t1"/>
    <property type="gene ID" value="L893_g2261"/>
</dbReference>
<accession>A0A1I7Z484</accession>
<evidence type="ECO:0000313" key="2">
    <source>
        <dbReference type="WBParaSite" id="L893_g2261.t1"/>
    </source>
</evidence>
<reference evidence="2" key="1">
    <citation type="submission" date="2016-11" db="UniProtKB">
        <authorList>
            <consortium name="WormBaseParasite"/>
        </authorList>
    </citation>
    <scope>IDENTIFICATION</scope>
</reference>